<name>A0A7R7W1S1_ASPKA</name>
<keyword evidence="3" id="KW-1185">Reference proteome</keyword>
<evidence type="ECO:0000313" key="3">
    <source>
        <dbReference type="Proteomes" id="UP000661280"/>
    </source>
</evidence>
<sequence length="115" mass="12868">MHRKSQHKSCALMLGLARLGLLVLHVMLCLYSVKLSLSMMELAARSTEKPINKPLERHIMTSAVAKKISASLVMMKSISQHNQAPVLRPWSQPRLFLIGLFGACVEECFMCCLTI</sequence>
<organism evidence="2 3">
    <name type="scientific">Aspergillus kawachii</name>
    <name type="common">White koji mold</name>
    <name type="synonym">Aspergillus awamori var. kawachi</name>
    <dbReference type="NCBI Taxonomy" id="1069201"/>
    <lineage>
        <taxon>Eukaryota</taxon>
        <taxon>Fungi</taxon>
        <taxon>Dikarya</taxon>
        <taxon>Ascomycota</taxon>
        <taxon>Pezizomycotina</taxon>
        <taxon>Eurotiomycetes</taxon>
        <taxon>Eurotiomycetidae</taxon>
        <taxon>Eurotiales</taxon>
        <taxon>Aspergillaceae</taxon>
        <taxon>Aspergillus</taxon>
        <taxon>Aspergillus subgen. Circumdati</taxon>
    </lineage>
</organism>
<dbReference type="EMBL" id="AP024425">
    <property type="protein sequence ID" value="BCR94373.1"/>
    <property type="molecule type" value="Genomic_DNA"/>
</dbReference>
<accession>A0A7R7W1S1</accession>
<dbReference type="KEGG" id="aluc:AKAW2_11419A"/>
<gene>
    <name evidence="2" type="ORF">AKAW2_11419A</name>
</gene>
<keyword evidence="1" id="KW-0812">Transmembrane</keyword>
<reference evidence="2" key="1">
    <citation type="submission" date="2021-01" db="EMBL/GenBank/DDBJ databases">
        <authorList>
            <consortium name="Aspergillus luchuensis mut. kawachii IFO 4304 genome sequencing consortium"/>
            <person name="Kazuki M."/>
            <person name="Futagami T."/>
        </authorList>
    </citation>
    <scope>NUCLEOTIDE SEQUENCE</scope>
    <source>
        <strain evidence="2">IFO 4308</strain>
    </source>
</reference>
<feature type="transmembrane region" description="Helical" evidence="1">
    <location>
        <begin position="12"/>
        <end position="33"/>
    </location>
</feature>
<dbReference type="RefSeq" id="XP_041538139.1">
    <property type="nucleotide sequence ID" value="XM_041683901.1"/>
</dbReference>
<evidence type="ECO:0000256" key="1">
    <source>
        <dbReference type="SAM" id="Phobius"/>
    </source>
</evidence>
<evidence type="ECO:0000313" key="2">
    <source>
        <dbReference type="EMBL" id="BCR94373.1"/>
    </source>
</evidence>
<protein>
    <submittedName>
        <fullName evidence="2">Uncharacterized protein</fullName>
    </submittedName>
</protein>
<dbReference type="Proteomes" id="UP000661280">
    <property type="component" value="Chromosome 1"/>
</dbReference>
<keyword evidence="1" id="KW-1133">Transmembrane helix</keyword>
<keyword evidence="1" id="KW-0472">Membrane</keyword>
<proteinExistence type="predicted"/>
<dbReference type="AlphaFoldDB" id="A0A7R7W1S1"/>
<reference evidence="2" key="2">
    <citation type="submission" date="2021-02" db="EMBL/GenBank/DDBJ databases">
        <title>Aspergillus luchuensis mut. kawachii IFO 4304 genome sequence.</title>
        <authorList>
            <person name="Mori K."/>
            <person name="Kadooka C."/>
            <person name="Goto M."/>
            <person name="Futagami T."/>
        </authorList>
    </citation>
    <scope>NUCLEOTIDE SEQUENCE</scope>
    <source>
        <strain evidence="2">IFO 4308</strain>
    </source>
</reference>
<dbReference type="GeneID" id="64955698"/>